<dbReference type="InterPro" id="IPR005936">
    <property type="entry name" value="FtsH"/>
</dbReference>
<keyword evidence="7 14" id="KW-0378">Hydrolase</keyword>
<comment type="function">
    <text evidence="14">Acts as a processive, ATP-dependent zinc metallopeptidase for both cytoplasmic and membrane proteins. Plays a role in the quality control of integral membrane proteins.</text>
</comment>
<dbReference type="HAMAP" id="MF_01458">
    <property type="entry name" value="FtsH"/>
    <property type="match status" value="1"/>
</dbReference>
<comment type="subunit">
    <text evidence="14">Homohexamer.</text>
</comment>
<proteinExistence type="inferred from homology"/>
<dbReference type="PANTHER" id="PTHR23076">
    <property type="entry name" value="METALLOPROTEASE M41 FTSH"/>
    <property type="match status" value="1"/>
</dbReference>
<sequence length="666" mass="73679">MNRIIRNTGFYLIIFLVTVGIIQFISNQNDTTVEIRYDQLRAAINENNVAEMMIKYDGQSYYISGKYIKQPENAKSIQFTSRAGIDSGEVLREAAVKNGFELQYKPMDTPSVWLTLLTSIIPFVIIFILFFFLMNQAQGGGGKVMNFGKSRAKLYNEEKKRITFEDVAGADEEKQELVEVVDFLKDPRKFNLVGARIPKGVLLNGPPGTGKTLLARAVAGEAGVPFFSISGSDFVEMFVGVGASRVRDLFENAKKNAPCIIFIDEIDAVGRQRGAGLGGGHDEREQTLNQLLVEMDGFGANEGIIIVAATNRPDILDPALLRPGRFDRQITVDRPDVKGREAVLKVHSRNKPLNKDVKLDIIARRTTGFSGADLENLLNEAALLAARRNKKDIAMVEVDEAIDRVIVGTEKKSRVISDREKRIVAFHEAGHTIIGFFLEHADLVHKVTIIPRGKAGGYVIMLPKEDRMLVTKQELLDKVTGLLGGRVAEELFIGEIGTGAYSDFKQATSIVRAMIMEYGMSDKLGPLQFGSSQGQVFLGRDIGHEQNYSDAIAYEIDQEMQAIIGACYERAKKLLTEKSKEVHTIAETLLSVETLEMDQIKRLIETGTLELAEGEAESVAVEPTTEPIVDTIGDVKVRIQSREAGEITPPSLDKPDDKPNDEEEPK</sequence>
<keyword evidence="5 14" id="KW-0479">Metal-binding</keyword>
<dbReference type="GO" id="GO:0016887">
    <property type="term" value="F:ATP hydrolysis activity"/>
    <property type="evidence" value="ECO:0007669"/>
    <property type="project" value="UniProtKB-UniRule"/>
</dbReference>
<dbReference type="CDD" id="cd19501">
    <property type="entry name" value="RecA-like_FtsH"/>
    <property type="match status" value="1"/>
</dbReference>
<feature type="binding site" evidence="14">
    <location>
        <position position="503"/>
    </location>
    <ligand>
        <name>Zn(2+)</name>
        <dbReference type="ChEBI" id="CHEBI:29105"/>
        <note>catalytic</note>
    </ligand>
</feature>
<dbReference type="InterPro" id="IPR011546">
    <property type="entry name" value="Pept_M41_FtsH_extracell"/>
</dbReference>
<dbReference type="EMBL" id="CP016808">
    <property type="protein sequence ID" value="ANY66486.1"/>
    <property type="molecule type" value="Genomic_DNA"/>
</dbReference>
<dbReference type="Pfam" id="PF06480">
    <property type="entry name" value="FtsH_ext"/>
    <property type="match status" value="1"/>
</dbReference>
<keyword evidence="18" id="KW-0131">Cell cycle</keyword>
<dbReference type="GO" id="GO:0030163">
    <property type="term" value="P:protein catabolic process"/>
    <property type="evidence" value="ECO:0007669"/>
    <property type="project" value="UniProtKB-UniRule"/>
</dbReference>
<keyword evidence="4 14" id="KW-0812">Transmembrane</keyword>
<dbReference type="Gene3D" id="1.20.58.760">
    <property type="entry name" value="Peptidase M41"/>
    <property type="match status" value="1"/>
</dbReference>
<keyword evidence="10 14" id="KW-1133">Transmembrane helix</keyword>
<evidence type="ECO:0000256" key="11">
    <source>
        <dbReference type="ARBA" id="ARBA00023049"/>
    </source>
</evidence>
<dbReference type="GO" id="GO:0051301">
    <property type="term" value="P:cell division"/>
    <property type="evidence" value="ECO:0007669"/>
    <property type="project" value="UniProtKB-KW"/>
</dbReference>
<evidence type="ECO:0000256" key="2">
    <source>
        <dbReference type="ARBA" id="ARBA00010044"/>
    </source>
</evidence>
<evidence type="ECO:0000256" key="4">
    <source>
        <dbReference type="ARBA" id="ARBA00022692"/>
    </source>
</evidence>
<feature type="region of interest" description="Disordered" evidence="16">
    <location>
        <begin position="640"/>
        <end position="666"/>
    </location>
</feature>
<dbReference type="PANTHER" id="PTHR23076:SF113">
    <property type="entry name" value="ATP-DEPENDENT ZINC METALLOPROTEASE FTSH 1, CHLOROPLASTIC-RELATED"/>
    <property type="match status" value="1"/>
</dbReference>
<evidence type="ECO:0000256" key="3">
    <source>
        <dbReference type="ARBA" id="ARBA00022670"/>
    </source>
</evidence>
<evidence type="ECO:0000256" key="9">
    <source>
        <dbReference type="ARBA" id="ARBA00022840"/>
    </source>
</evidence>
<keyword evidence="6 14" id="KW-0547">Nucleotide-binding</keyword>
<comment type="cofactor">
    <cofactor evidence="14">
        <name>Zn(2+)</name>
        <dbReference type="ChEBI" id="CHEBI:29105"/>
    </cofactor>
    <text evidence="14">Binds 1 zinc ion per subunit.</text>
</comment>
<comment type="similarity">
    <text evidence="15">Belongs to the AAA ATPase family.</text>
</comment>
<dbReference type="PROSITE" id="PS00674">
    <property type="entry name" value="AAA"/>
    <property type="match status" value="1"/>
</dbReference>
<dbReference type="SMART" id="SM00382">
    <property type="entry name" value="AAA"/>
    <property type="match status" value="1"/>
</dbReference>
<dbReference type="InterPro" id="IPR003959">
    <property type="entry name" value="ATPase_AAA_core"/>
</dbReference>
<reference evidence="18" key="1">
    <citation type="submission" date="2016-08" db="EMBL/GenBank/DDBJ databases">
        <title>Complete Genome Seqeunce of Paenibacillus sp. BIHB 4019 from tea rhizoplane.</title>
        <authorList>
            <person name="Thakur R."/>
            <person name="Swarnkar M.K."/>
            <person name="Gulati A."/>
        </authorList>
    </citation>
    <scope>NUCLEOTIDE SEQUENCE [LARGE SCALE GENOMIC DNA]</scope>
    <source>
        <strain evidence="18">BIHB4019</strain>
    </source>
</reference>
<evidence type="ECO:0000256" key="8">
    <source>
        <dbReference type="ARBA" id="ARBA00022833"/>
    </source>
</evidence>
<protein>
    <recommendedName>
        <fullName evidence="14">ATP-dependent zinc metalloprotease FtsH</fullName>
        <ecNumber evidence="14">3.4.24.-</ecNumber>
    </recommendedName>
</protein>
<dbReference type="InterPro" id="IPR000642">
    <property type="entry name" value="Peptidase_M41"/>
</dbReference>
<comment type="similarity">
    <text evidence="13 14">In the central section; belongs to the AAA ATPase family.</text>
</comment>
<dbReference type="Gene3D" id="1.10.8.60">
    <property type="match status" value="1"/>
</dbReference>
<gene>
    <name evidence="14" type="primary">ftsH</name>
    <name evidence="18" type="ORF">BBD42_08460</name>
</gene>
<comment type="subcellular location">
    <subcellularLocation>
        <location evidence="14">Cell membrane</location>
        <topology evidence="14">Multi-pass membrane protein</topology>
        <orientation evidence="14">Cytoplasmic side</orientation>
    </subcellularLocation>
    <subcellularLocation>
        <location evidence="1">Membrane</location>
    </subcellularLocation>
</comment>
<dbReference type="GO" id="GO:0006508">
    <property type="term" value="P:proteolysis"/>
    <property type="evidence" value="ECO:0007669"/>
    <property type="project" value="UniProtKB-KW"/>
</dbReference>
<feature type="binding site" evidence="14">
    <location>
        <position position="431"/>
    </location>
    <ligand>
        <name>Zn(2+)</name>
        <dbReference type="ChEBI" id="CHEBI:29105"/>
        <note>catalytic</note>
    </ligand>
</feature>
<evidence type="ECO:0000256" key="14">
    <source>
        <dbReference type="HAMAP-Rule" id="MF_01458"/>
    </source>
</evidence>
<dbReference type="InterPro" id="IPR037219">
    <property type="entry name" value="Peptidase_M41-like"/>
</dbReference>
<dbReference type="GO" id="GO:0004176">
    <property type="term" value="F:ATP-dependent peptidase activity"/>
    <property type="evidence" value="ECO:0007669"/>
    <property type="project" value="InterPro"/>
</dbReference>
<evidence type="ECO:0000256" key="12">
    <source>
        <dbReference type="ARBA" id="ARBA00023136"/>
    </source>
</evidence>
<dbReference type="EC" id="3.4.24.-" evidence="14"/>
<keyword evidence="14" id="KW-1003">Cell membrane</keyword>
<evidence type="ECO:0000256" key="13">
    <source>
        <dbReference type="ARBA" id="ARBA00061570"/>
    </source>
</evidence>
<dbReference type="GO" id="GO:0005524">
    <property type="term" value="F:ATP binding"/>
    <property type="evidence" value="ECO:0007669"/>
    <property type="project" value="UniProtKB-UniRule"/>
</dbReference>
<dbReference type="InterPro" id="IPR003960">
    <property type="entry name" value="ATPase_AAA_CS"/>
</dbReference>
<name>A0A1B2DFL7_9BACL</name>
<dbReference type="FunFam" id="1.10.8.60:FF:000001">
    <property type="entry name" value="ATP-dependent zinc metalloprotease FtsH"/>
    <property type="match status" value="1"/>
</dbReference>
<keyword evidence="11 14" id="KW-0482">Metalloprotease</keyword>
<evidence type="ECO:0000256" key="15">
    <source>
        <dbReference type="RuleBase" id="RU003651"/>
    </source>
</evidence>
<keyword evidence="9 14" id="KW-0067">ATP-binding</keyword>
<feature type="domain" description="AAA+ ATPase" evidence="17">
    <location>
        <begin position="197"/>
        <end position="336"/>
    </location>
</feature>
<dbReference type="GO" id="GO:0008270">
    <property type="term" value="F:zinc ion binding"/>
    <property type="evidence" value="ECO:0007669"/>
    <property type="project" value="UniProtKB-UniRule"/>
</dbReference>
<dbReference type="FunFam" id="1.20.58.760:FF:000001">
    <property type="entry name" value="ATP-dependent zinc metalloprotease FtsH"/>
    <property type="match status" value="1"/>
</dbReference>
<keyword evidence="8 14" id="KW-0862">Zinc</keyword>
<dbReference type="Gene3D" id="3.40.50.300">
    <property type="entry name" value="P-loop containing nucleotide triphosphate hydrolases"/>
    <property type="match status" value="1"/>
</dbReference>
<dbReference type="SUPFAM" id="SSF52540">
    <property type="entry name" value="P-loop containing nucleoside triphosphate hydrolases"/>
    <property type="match status" value="1"/>
</dbReference>
<dbReference type="InterPro" id="IPR027417">
    <property type="entry name" value="P-loop_NTPase"/>
</dbReference>
<evidence type="ECO:0000256" key="6">
    <source>
        <dbReference type="ARBA" id="ARBA00022741"/>
    </source>
</evidence>
<dbReference type="InterPro" id="IPR041569">
    <property type="entry name" value="AAA_lid_3"/>
</dbReference>
<comment type="similarity">
    <text evidence="2 14">In the C-terminal section; belongs to the peptidase M41 family.</text>
</comment>
<dbReference type="Pfam" id="PF17862">
    <property type="entry name" value="AAA_lid_3"/>
    <property type="match status" value="1"/>
</dbReference>
<accession>A0A1B2DFL7</accession>
<dbReference type="AlphaFoldDB" id="A0A1B2DFL7"/>
<dbReference type="NCBIfam" id="TIGR01241">
    <property type="entry name" value="FtsH_fam"/>
    <property type="match status" value="1"/>
</dbReference>
<evidence type="ECO:0000256" key="16">
    <source>
        <dbReference type="SAM" id="MobiDB-lite"/>
    </source>
</evidence>
<feature type="binding site" evidence="14">
    <location>
        <position position="427"/>
    </location>
    <ligand>
        <name>Zn(2+)</name>
        <dbReference type="ChEBI" id="CHEBI:29105"/>
        <note>catalytic</note>
    </ligand>
</feature>
<keyword evidence="3 14" id="KW-0645">Protease</keyword>
<evidence type="ECO:0000313" key="18">
    <source>
        <dbReference type="EMBL" id="ANY66486.1"/>
    </source>
</evidence>
<dbReference type="GO" id="GO:0005886">
    <property type="term" value="C:plasma membrane"/>
    <property type="evidence" value="ECO:0007669"/>
    <property type="project" value="UniProtKB-SubCell"/>
</dbReference>
<dbReference type="FunFam" id="3.40.50.300:FF:000001">
    <property type="entry name" value="ATP-dependent zinc metalloprotease FtsH"/>
    <property type="match status" value="1"/>
</dbReference>
<evidence type="ECO:0000256" key="7">
    <source>
        <dbReference type="ARBA" id="ARBA00022801"/>
    </source>
</evidence>
<evidence type="ECO:0000256" key="1">
    <source>
        <dbReference type="ARBA" id="ARBA00004370"/>
    </source>
</evidence>
<feature type="binding site" evidence="14">
    <location>
        <begin position="205"/>
        <end position="212"/>
    </location>
    <ligand>
        <name>ATP</name>
        <dbReference type="ChEBI" id="CHEBI:30616"/>
    </ligand>
</feature>
<organism evidence="18">
    <name type="scientific">Paenibacillus sp. BIHB 4019</name>
    <dbReference type="NCBI Taxonomy" id="1870819"/>
    <lineage>
        <taxon>Bacteria</taxon>
        <taxon>Bacillati</taxon>
        <taxon>Bacillota</taxon>
        <taxon>Bacilli</taxon>
        <taxon>Bacillales</taxon>
        <taxon>Paenibacillaceae</taxon>
        <taxon>Paenibacillus</taxon>
    </lineage>
</organism>
<keyword evidence="12 14" id="KW-0472">Membrane</keyword>
<feature type="active site" evidence="14">
    <location>
        <position position="428"/>
    </location>
</feature>
<keyword evidence="18" id="KW-0132">Cell division</keyword>
<feature type="transmembrane region" description="Helical" evidence="14">
    <location>
        <begin position="9"/>
        <end position="26"/>
    </location>
</feature>
<dbReference type="InterPro" id="IPR003593">
    <property type="entry name" value="AAA+_ATPase"/>
</dbReference>
<dbReference type="GO" id="GO:0004222">
    <property type="term" value="F:metalloendopeptidase activity"/>
    <property type="evidence" value="ECO:0007669"/>
    <property type="project" value="InterPro"/>
</dbReference>
<evidence type="ECO:0000256" key="10">
    <source>
        <dbReference type="ARBA" id="ARBA00022989"/>
    </source>
</evidence>
<feature type="transmembrane region" description="Helical" evidence="14">
    <location>
        <begin position="112"/>
        <end position="133"/>
    </location>
</feature>
<dbReference type="Pfam" id="PF01434">
    <property type="entry name" value="Peptidase_M41"/>
    <property type="match status" value="1"/>
</dbReference>
<dbReference type="SUPFAM" id="SSF140990">
    <property type="entry name" value="FtsH protease domain-like"/>
    <property type="match status" value="1"/>
</dbReference>
<evidence type="ECO:0000256" key="5">
    <source>
        <dbReference type="ARBA" id="ARBA00022723"/>
    </source>
</evidence>
<dbReference type="Pfam" id="PF00004">
    <property type="entry name" value="AAA"/>
    <property type="match status" value="1"/>
</dbReference>
<dbReference type="RefSeq" id="WP_099517807.1">
    <property type="nucleotide sequence ID" value="NZ_CP016808.1"/>
</dbReference>
<evidence type="ECO:0000259" key="17">
    <source>
        <dbReference type="SMART" id="SM00382"/>
    </source>
</evidence>